<evidence type="ECO:0000313" key="3">
    <source>
        <dbReference type="EMBL" id="GFO63839.1"/>
    </source>
</evidence>
<dbReference type="CDD" id="cd16148">
    <property type="entry name" value="sulfatase_like"/>
    <property type="match status" value="1"/>
</dbReference>
<dbReference type="InterPro" id="IPR000917">
    <property type="entry name" value="Sulfatase_N"/>
</dbReference>
<feature type="transmembrane region" description="Helical" evidence="1">
    <location>
        <begin position="20"/>
        <end position="41"/>
    </location>
</feature>
<proteinExistence type="predicted"/>
<dbReference type="Proteomes" id="UP000568888">
    <property type="component" value="Unassembled WGS sequence"/>
</dbReference>
<organism evidence="3 4">
    <name type="scientific">Geomonas paludis</name>
    <dbReference type="NCBI Taxonomy" id="2740185"/>
    <lineage>
        <taxon>Bacteria</taxon>
        <taxon>Pseudomonadati</taxon>
        <taxon>Thermodesulfobacteriota</taxon>
        <taxon>Desulfuromonadia</taxon>
        <taxon>Geobacterales</taxon>
        <taxon>Geobacteraceae</taxon>
        <taxon>Geomonas</taxon>
    </lineage>
</organism>
<keyword evidence="1" id="KW-0812">Transmembrane</keyword>
<evidence type="ECO:0000259" key="2">
    <source>
        <dbReference type="Pfam" id="PF00884"/>
    </source>
</evidence>
<name>A0A6V8MX72_9BACT</name>
<feature type="transmembrane region" description="Helical" evidence="1">
    <location>
        <begin position="116"/>
        <end position="142"/>
    </location>
</feature>
<keyword evidence="1" id="KW-1133">Transmembrane helix</keyword>
<sequence length="650" mass="70967">MTKGSKIRAGAPGALFRHAYLAAALLLVFCILPLDLVFRLASLQLSLSFGELAVLTGAMVLLLVAASLLAALLLFLLLAPLSRLAGATGERLAVGSLNYALSFFLLYALLRSSRLWLATLGVQVPLRTLAVAAPLWLLLLVLFRGRMNRRMSELVTSVRNPLAAVSAVALLLVVGHAALPSAGPASAAAQPAPQAGTRPNIILISFDALSARDMSLYGYRLKTTPNLDRLARESYVFDNAIAAGNWTRPAVTSLLYGVYPWQHRLFNTGIGNVTPALDPALSLPAQLKRSGYRTASFVTNWGYATPLTNNTWRYFDLDQAPVQLDAFPTVDTRLRYLAYRAASALHSPLAQQAGEWLAAASEGLNNSLDRLLPQDRQPYPPELVFGAILNYLEGVRAQGHREPFFVWGHVTPPHAPYVTAKECADTFLPRSELSSYQSQHALFGPYPAGSQHAVDRLRLKYDESVLSADRRLGEFLDRLAERNYLDDTVLIVTADHGESFSHGYVTHGGDQLYQDVVGIPLLVRLPGQQTGTRVATPVSQTDIYATVLALAGAKVPQGTEGVDLFSSHVSPQRRIYSMAFDGNTVRDRIGKGTLALVQGDLKYICDVTGARCESYDLHRDRDEKVNIYTAAQRQTMQELMQAAHRPVPGR</sequence>
<gene>
    <name evidence="3" type="ORF">GMPD_17580</name>
</gene>
<dbReference type="SUPFAM" id="SSF53649">
    <property type="entry name" value="Alkaline phosphatase-like"/>
    <property type="match status" value="1"/>
</dbReference>
<dbReference type="Gene3D" id="3.40.720.10">
    <property type="entry name" value="Alkaline Phosphatase, subunit A"/>
    <property type="match status" value="1"/>
</dbReference>
<evidence type="ECO:0000313" key="4">
    <source>
        <dbReference type="Proteomes" id="UP000568888"/>
    </source>
</evidence>
<accession>A0A6V8MX72</accession>
<dbReference type="InterPro" id="IPR017850">
    <property type="entry name" value="Alkaline_phosphatase_core_sf"/>
</dbReference>
<dbReference type="InterPro" id="IPR052701">
    <property type="entry name" value="GAG_Ulvan_Degrading_Sulfatases"/>
</dbReference>
<dbReference type="RefSeq" id="WP_183346666.1">
    <property type="nucleotide sequence ID" value="NZ_BLXY01000002.1"/>
</dbReference>
<protein>
    <recommendedName>
        <fullName evidence="2">Sulfatase N-terminal domain-containing protein</fullName>
    </recommendedName>
</protein>
<dbReference type="AlphaFoldDB" id="A0A6V8MX72"/>
<dbReference type="PANTHER" id="PTHR43751">
    <property type="entry name" value="SULFATASE"/>
    <property type="match status" value="1"/>
</dbReference>
<keyword evidence="1" id="KW-0472">Membrane</keyword>
<comment type="caution">
    <text evidence="3">The sequence shown here is derived from an EMBL/GenBank/DDBJ whole genome shotgun (WGS) entry which is preliminary data.</text>
</comment>
<feature type="transmembrane region" description="Helical" evidence="1">
    <location>
        <begin position="91"/>
        <end position="110"/>
    </location>
</feature>
<evidence type="ECO:0000256" key="1">
    <source>
        <dbReference type="SAM" id="Phobius"/>
    </source>
</evidence>
<dbReference type="EMBL" id="BLXY01000002">
    <property type="protein sequence ID" value="GFO63839.1"/>
    <property type="molecule type" value="Genomic_DNA"/>
</dbReference>
<feature type="transmembrane region" description="Helical" evidence="1">
    <location>
        <begin position="53"/>
        <end position="79"/>
    </location>
</feature>
<reference evidence="4" key="1">
    <citation type="submission" date="2020-06" db="EMBL/GenBank/DDBJ databases">
        <title>Draft genomic sequecing of Geomonas sp. Red736.</title>
        <authorList>
            <person name="Itoh H."/>
            <person name="Xu Z.X."/>
            <person name="Ushijima N."/>
            <person name="Masuda Y."/>
            <person name="Shiratori Y."/>
            <person name="Senoo K."/>
        </authorList>
    </citation>
    <scope>NUCLEOTIDE SEQUENCE [LARGE SCALE GENOMIC DNA]</scope>
    <source>
        <strain evidence="4">Red736</strain>
    </source>
</reference>
<dbReference type="PANTHER" id="PTHR43751:SF3">
    <property type="entry name" value="SULFATASE N-TERMINAL DOMAIN-CONTAINING PROTEIN"/>
    <property type="match status" value="1"/>
</dbReference>
<dbReference type="Pfam" id="PF00884">
    <property type="entry name" value="Sulfatase"/>
    <property type="match status" value="1"/>
</dbReference>
<feature type="domain" description="Sulfatase N-terminal" evidence="2">
    <location>
        <begin position="199"/>
        <end position="553"/>
    </location>
</feature>
<feature type="transmembrane region" description="Helical" evidence="1">
    <location>
        <begin position="162"/>
        <end position="179"/>
    </location>
</feature>